<sequence length="769" mass="85717">MKLPFSTLVLFFFFNYGFAQIVNIPDANFKNALLNHNPVIDTNGDGEIQVAEAELVTVIDIGSVSISSIEGLEAFVNLMELELSSLAINDLVIGNLPNLESLHIFSFYASSLALNNLPNLNELNVGSNQNELFDTIDFNNCNNLEVLILSDTFFISSLDLSQLMNLKEIHLYALSYLENLDISNNIYIETFSLSATGITQLDFSNQPNLESLNVYWQGLNYLDISSNSNLIDLQIDGGNFDNLDLSQKPNLNVLNLGAITAEWINLKNGHTPSQWFNVSTYINVDYICADESDIEILENLNLIYNPIINSYCSFTPGGEYYTIEGESRVDANNNGCDAGDNFYPNIKFNITDGTNSGTYLADNSGSYNIPISEGTHTITPVLENNGYFTVSPSTATVTFPDDGNPYIQDFCITPNSVHNDVEVFIVPTTGAVPGFDSEYKIIYRNKGNTILNGTIDLTFDDDYMDFLSANPTEAANNTGNLQWTYVDLQPFESREIWASFNLNTPTDTNFPLNSDDILDFDVSISPNTSDETPSDNTFALKQVVVNSYDPNDIRCLEGDTILPEQVGDFVHYIIRFENLGTANATNVVVKDIIDESKYDISTLMPLNGSHNFTTRIREGNIVEFIFEGINLPFDDANNDGYLVFKIKTLETLVLGDAFINQAEIYFDFNFPVITNDYTTTVQENLGVNDYDRFEFNLYPNPAEDVVTVTSNISLDTIRIFDVNGRLIKTVNSISQDFENSINVSSLTSGLYFIELKSGTSLKTLKFVKN</sequence>
<feature type="domain" description="DUF7619" evidence="3">
    <location>
        <begin position="549"/>
        <end position="680"/>
    </location>
</feature>
<dbReference type="InterPro" id="IPR032675">
    <property type="entry name" value="LRR_dom_sf"/>
</dbReference>
<evidence type="ECO:0000256" key="1">
    <source>
        <dbReference type="ARBA" id="ARBA00022729"/>
    </source>
</evidence>
<name>A0ABV6QB35_9FLAO</name>
<gene>
    <name evidence="4" type="ORF">ACFFGA_13080</name>
</gene>
<dbReference type="Gene3D" id="3.80.10.10">
    <property type="entry name" value="Ribonuclease Inhibitor"/>
    <property type="match status" value="1"/>
</dbReference>
<evidence type="ECO:0000313" key="5">
    <source>
        <dbReference type="Proteomes" id="UP001589832"/>
    </source>
</evidence>
<accession>A0ABV6QB35</accession>
<proteinExistence type="predicted"/>
<dbReference type="InterPro" id="IPR047589">
    <property type="entry name" value="DUF11_rpt"/>
</dbReference>
<dbReference type="Proteomes" id="UP001589832">
    <property type="component" value="Unassembled WGS sequence"/>
</dbReference>
<dbReference type="EMBL" id="JBHLTQ010000006">
    <property type="protein sequence ID" value="MFC0605497.1"/>
    <property type="molecule type" value="Genomic_DNA"/>
</dbReference>
<dbReference type="InterPro" id="IPR055353">
    <property type="entry name" value="DUF7619"/>
</dbReference>
<dbReference type="RefSeq" id="WP_386064747.1">
    <property type="nucleotide sequence ID" value="NZ_JBHLTQ010000006.1"/>
</dbReference>
<dbReference type="NCBIfam" id="TIGR04183">
    <property type="entry name" value="Por_Secre_tail"/>
    <property type="match status" value="1"/>
</dbReference>
<protein>
    <submittedName>
        <fullName evidence="4">T9SS type A sorting domain-containing protein</fullName>
    </submittedName>
</protein>
<keyword evidence="5" id="KW-1185">Reference proteome</keyword>
<dbReference type="InterPro" id="IPR026444">
    <property type="entry name" value="Secre_tail"/>
</dbReference>
<dbReference type="SUPFAM" id="SSF52058">
    <property type="entry name" value="L domain-like"/>
    <property type="match status" value="1"/>
</dbReference>
<comment type="caution">
    <text evidence="4">The sequence shown here is derived from an EMBL/GenBank/DDBJ whole genome shotgun (WGS) entry which is preliminary data.</text>
</comment>
<feature type="domain" description="Secretion system C-terminal sorting" evidence="2">
    <location>
        <begin position="697"/>
        <end position="766"/>
    </location>
</feature>
<reference evidence="4 5" key="1">
    <citation type="submission" date="2024-09" db="EMBL/GenBank/DDBJ databases">
        <authorList>
            <person name="Sun Q."/>
            <person name="Mori K."/>
        </authorList>
    </citation>
    <scope>NUCLEOTIDE SEQUENCE [LARGE SCALE GENOMIC DNA]</scope>
    <source>
        <strain evidence="4 5">NCAIM B.02481</strain>
    </source>
</reference>
<evidence type="ECO:0000313" key="4">
    <source>
        <dbReference type="EMBL" id="MFC0605497.1"/>
    </source>
</evidence>
<evidence type="ECO:0000259" key="2">
    <source>
        <dbReference type="Pfam" id="PF18962"/>
    </source>
</evidence>
<organism evidence="4 5">
    <name type="scientific">Winogradskyella pulchriflava</name>
    <dbReference type="NCBI Taxonomy" id="1110688"/>
    <lineage>
        <taxon>Bacteria</taxon>
        <taxon>Pseudomonadati</taxon>
        <taxon>Bacteroidota</taxon>
        <taxon>Flavobacteriia</taxon>
        <taxon>Flavobacteriales</taxon>
        <taxon>Flavobacteriaceae</taxon>
        <taxon>Winogradskyella</taxon>
    </lineage>
</organism>
<dbReference type="Pfam" id="PF18962">
    <property type="entry name" value="Por_Secre_tail"/>
    <property type="match status" value="1"/>
</dbReference>
<dbReference type="Pfam" id="PF24595">
    <property type="entry name" value="DUF7619"/>
    <property type="match status" value="1"/>
</dbReference>
<dbReference type="NCBIfam" id="TIGR01451">
    <property type="entry name" value="B_ant_repeat"/>
    <property type="match status" value="1"/>
</dbReference>
<evidence type="ECO:0000259" key="3">
    <source>
        <dbReference type="Pfam" id="PF24595"/>
    </source>
</evidence>
<keyword evidence="1" id="KW-0732">Signal</keyword>